<protein>
    <submittedName>
        <fullName evidence="5">Glycogen branching enzyme</fullName>
    </submittedName>
</protein>
<accession>A0A1J5QTP6</accession>
<feature type="domain" description="Maltokinase N-terminal cap" evidence="4">
    <location>
        <begin position="20"/>
        <end position="103"/>
    </location>
</feature>
<dbReference type="InterPro" id="IPR040999">
    <property type="entry name" value="Mak_N_cap"/>
</dbReference>
<evidence type="ECO:0000313" key="5">
    <source>
        <dbReference type="EMBL" id="OIQ83263.1"/>
    </source>
</evidence>
<evidence type="ECO:0000256" key="3">
    <source>
        <dbReference type="ARBA" id="ARBA00022840"/>
    </source>
</evidence>
<keyword evidence="3" id="KW-0067">ATP-binding</keyword>
<name>A0A1J5QTP6_9ZZZZ</name>
<dbReference type="AlphaFoldDB" id="A0A1J5QTP6"/>
<comment type="caution">
    <text evidence="5">The sequence shown here is derived from an EMBL/GenBank/DDBJ whole genome shotgun (WGS) entry which is preliminary data.</text>
</comment>
<gene>
    <name evidence="5" type="ORF">GALL_349430</name>
</gene>
<dbReference type="GO" id="GO:0005524">
    <property type="term" value="F:ATP binding"/>
    <property type="evidence" value="ECO:0007669"/>
    <property type="project" value="UniProtKB-KW"/>
</dbReference>
<reference evidence="5" key="1">
    <citation type="submission" date="2016-10" db="EMBL/GenBank/DDBJ databases">
        <title>Sequence of Gallionella enrichment culture.</title>
        <authorList>
            <person name="Poehlein A."/>
            <person name="Muehling M."/>
            <person name="Daniel R."/>
        </authorList>
    </citation>
    <scope>NUCLEOTIDE SEQUENCE</scope>
</reference>
<dbReference type="GO" id="GO:0016740">
    <property type="term" value="F:transferase activity"/>
    <property type="evidence" value="ECO:0007669"/>
    <property type="project" value="UniProtKB-KW"/>
</dbReference>
<keyword evidence="1" id="KW-0808">Transferase</keyword>
<dbReference type="Pfam" id="PF18085">
    <property type="entry name" value="Mak_N_cap"/>
    <property type="match status" value="1"/>
</dbReference>
<keyword evidence="2" id="KW-0547">Nucleotide-binding</keyword>
<evidence type="ECO:0000259" key="4">
    <source>
        <dbReference type="Pfam" id="PF18085"/>
    </source>
</evidence>
<sequence>MALLHRAELRPSKIELLQGWVPSRPWFAGEAGADLTSVGAFRFDDPAGEVGVETLLVRAGDGPVLQVPVTYRDAPLVGGEQWFIGTMEHSVLGQRWVYDGVGDPVYVQTVATAALTGGRQAELYLEIDGERVTREPTAVVAGSGTVGALVPALVSVDEIRVRQEQDATVVEARDVVIVISRVLRTTEPEAQHRAVPAPADAAASAELAGIWTGQPRPFPLVRVLAR</sequence>
<dbReference type="EMBL" id="MLJW01000719">
    <property type="protein sequence ID" value="OIQ83263.1"/>
    <property type="molecule type" value="Genomic_DNA"/>
</dbReference>
<evidence type="ECO:0000256" key="1">
    <source>
        <dbReference type="ARBA" id="ARBA00022679"/>
    </source>
</evidence>
<evidence type="ECO:0000256" key="2">
    <source>
        <dbReference type="ARBA" id="ARBA00022741"/>
    </source>
</evidence>
<proteinExistence type="predicted"/>
<dbReference type="NCBIfam" id="NF047744">
    <property type="entry name" value="CG0192_rel"/>
    <property type="match status" value="1"/>
</dbReference>
<organism evidence="5">
    <name type="scientific">mine drainage metagenome</name>
    <dbReference type="NCBI Taxonomy" id="410659"/>
    <lineage>
        <taxon>unclassified sequences</taxon>
        <taxon>metagenomes</taxon>
        <taxon>ecological metagenomes</taxon>
    </lineage>
</organism>